<evidence type="ECO:0000256" key="1">
    <source>
        <dbReference type="SAM" id="MobiDB-lite"/>
    </source>
</evidence>
<keyword evidence="2" id="KW-0812">Transmembrane</keyword>
<gene>
    <name evidence="3" type="ORF">HDC15749</name>
</gene>
<feature type="transmembrane region" description="Helical" evidence="2">
    <location>
        <begin position="109"/>
        <end position="132"/>
    </location>
</feature>
<proteinExistence type="predicted"/>
<keyword evidence="2" id="KW-1133">Transmembrane helix</keyword>
<dbReference type="AlphaFoldDB" id="Q6IJ73"/>
<organism evidence="3">
    <name type="scientific">Drosophila melanogaster</name>
    <name type="common">Fruit fly</name>
    <dbReference type="NCBI Taxonomy" id="7227"/>
    <lineage>
        <taxon>Eukaryota</taxon>
        <taxon>Metazoa</taxon>
        <taxon>Ecdysozoa</taxon>
        <taxon>Arthropoda</taxon>
        <taxon>Hexapoda</taxon>
        <taxon>Insecta</taxon>
        <taxon>Pterygota</taxon>
        <taxon>Neoptera</taxon>
        <taxon>Endopterygota</taxon>
        <taxon>Diptera</taxon>
        <taxon>Brachycera</taxon>
        <taxon>Muscomorpha</taxon>
        <taxon>Ephydroidea</taxon>
        <taxon>Drosophilidae</taxon>
        <taxon>Drosophila</taxon>
        <taxon>Sophophora</taxon>
    </lineage>
</organism>
<evidence type="ECO:0000256" key="2">
    <source>
        <dbReference type="SAM" id="Phobius"/>
    </source>
</evidence>
<keyword evidence="2" id="KW-0472">Membrane</keyword>
<evidence type="ECO:0000313" key="3">
    <source>
        <dbReference type="EMBL" id="DAA04348.1"/>
    </source>
</evidence>
<feature type="region of interest" description="Disordered" evidence="1">
    <location>
        <begin position="45"/>
        <end position="70"/>
    </location>
</feature>
<protein>
    <submittedName>
        <fullName evidence="3">HDC15749</fullName>
    </submittedName>
</protein>
<name>Q6IJ73_DROME</name>
<accession>Q6IJ73</accession>
<reference evidence="3" key="1">
    <citation type="journal article" date="2003" name="Genome Biol.">
        <title>An integrated gene annotation and transcriptional profiling approach towards the full gene content of the Drosophila genome.</title>
        <authorList>
            <person name="Hild M."/>
            <person name="Beckmann B."/>
            <person name="Haas S.A."/>
            <person name="Koch B."/>
            <person name="Solovyev V."/>
            <person name="Busold C."/>
            <person name="Fellenberg K."/>
            <person name="Boutros M."/>
            <person name="Vingron M."/>
            <person name="Sauer F."/>
            <person name="Hoheisel J.D."/>
            <person name="Paro R."/>
        </authorList>
    </citation>
    <scope>NUCLEOTIDE SEQUENCE</scope>
</reference>
<dbReference type="EMBL" id="BK002843">
    <property type="protein sequence ID" value="DAA04348.1"/>
    <property type="molecule type" value="Genomic_DNA"/>
</dbReference>
<sequence length="258" mass="27829">MEFQLQLQLKMEMEKVQRVGGVAIYCEILKLHKLRAARAWPAEKAAPPVPPSPAVPHKRAPSAGECFGSSDAPTKPLSPLNTPGNPCTWPTGWPALLCTNYENSARFAIAWLSFWPGCLAVWLLPAACWLLAVLARPPSCLVARVVKCCAELCCSNSSNMQRDSCLHPGELLETQGKTQRKAECGGGGGAPAKVKNIAASNKINIGFGFGFDSAPAESFTYRLAPSSPQRPEEARCVTVLLMSFKMCLACHNFTKVNA</sequence>